<keyword evidence="5" id="KW-0677">Repeat</keyword>
<evidence type="ECO:0000256" key="7">
    <source>
        <dbReference type="ARBA" id="ARBA00023128"/>
    </source>
</evidence>
<evidence type="ECO:0000256" key="5">
    <source>
        <dbReference type="ARBA" id="ARBA00022737"/>
    </source>
</evidence>
<proteinExistence type="inferred from homology"/>
<evidence type="ECO:0000256" key="1">
    <source>
        <dbReference type="ARBA" id="ARBA00004225"/>
    </source>
</evidence>
<keyword evidence="6" id="KW-1133">Transmembrane helix</keyword>
<evidence type="ECO:0000256" key="6">
    <source>
        <dbReference type="ARBA" id="ARBA00022989"/>
    </source>
</evidence>
<organism evidence="11">
    <name type="scientific">Blastobotrys adeninivorans</name>
    <name type="common">Yeast</name>
    <name type="synonym">Arxula adeninivorans</name>
    <dbReference type="NCBI Taxonomy" id="409370"/>
    <lineage>
        <taxon>Eukaryota</taxon>
        <taxon>Fungi</taxon>
        <taxon>Dikarya</taxon>
        <taxon>Ascomycota</taxon>
        <taxon>Saccharomycotina</taxon>
        <taxon>Dipodascomycetes</taxon>
        <taxon>Dipodascales</taxon>
        <taxon>Trichomonascaceae</taxon>
        <taxon>Blastobotrys</taxon>
    </lineage>
</organism>
<comment type="similarity">
    <text evidence="2 10">Belongs to the mitochondrial carrier (TC 2.A.29) family.</text>
</comment>
<comment type="subcellular location">
    <subcellularLocation>
        <location evidence="1">Mitochondrion membrane</location>
        <topology evidence="1">Multi-pass membrane protein</topology>
    </subcellularLocation>
</comment>
<dbReference type="EMBL" id="HG937692">
    <property type="protein sequence ID" value="CDP35992.1"/>
    <property type="molecule type" value="Genomic_DNA"/>
</dbReference>
<dbReference type="InterPro" id="IPR023395">
    <property type="entry name" value="MCP_dom_sf"/>
</dbReference>
<evidence type="ECO:0000256" key="10">
    <source>
        <dbReference type="RuleBase" id="RU000488"/>
    </source>
</evidence>
<protein>
    <submittedName>
        <fullName evidence="11">ARAD1B02838p</fullName>
    </submittedName>
</protein>
<reference evidence="11" key="2">
    <citation type="submission" date="2014-06" db="EMBL/GenBank/DDBJ databases">
        <title>The complete genome of Blastobotrys (Arxula) adeninivorans LS3 - a yeast of biotechnological interest.</title>
        <authorList>
            <person name="Kunze G."/>
            <person name="Gaillardin C."/>
            <person name="Czernicka M."/>
            <person name="Durrens P."/>
            <person name="Martin T."/>
            <person name="Boer E."/>
            <person name="Gabaldon T."/>
            <person name="Cruz J."/>
            <person name="Talla E."/>
            <person name="Marck C."/>
            <person name="Goffeau A."/>
            <person name="Barbe V."/>
            <person name="Baret P."/>
            <person name="Baronian K."/>
            <person name="Beier S."/>
            <person name="Bleykasten C."/>
            <person name="Bode R."/>
            <person name="Casaregola S."/>
            <person name="Despons L."/>
            <person name="Fairhead C."/>
            <person name="Giersberg M."/>
            <person name="Gierski P."/>
            <person name="Hahnel U."/>
            <person name="Hartmann A."/>
            <person name="Jankowska D."/>
            <person name="Jubin C."/>
            <person name="Jung P."/>
            <person name="Lafontaine I."/>
            <person name="Leh-Louis V."/>
            <person name="Lemaire M."/>
            <person name="Marcet-Houben M."/>
            <person name="Mascher M."/>
            <person name="Morel G."/>
            <person name="Richard G.-F."/>
            <person name="Riechen J."/>
            <person name="Sacerdot C."/>
            <person name="Sarkar A."/>
            <person name="Savel G."/>
            <person name="Schacherer J."/>
            <person name="Sherman D."/>
            <person name="Straub M.-L."/>
            <person name="Stein N."/>
            <person name="Thierry A."/>
            <person name="Trautwein-Schult A."/>
            <person name="Westhof E."/>
            <person name="Worch S."/>
            <person name="Dujon B."/>
            <person name="Souciet J.-L."/>
            <person name="Wincker P."/>
            <person name="Scholz U."/>
            <person name="Neuveglise N."/>
        </authorList>
    </citation>
    <scope>NUCLEOTIDE SEQUENCE</scope>
    <source>
        <strain evidence="11">LS3</strain>
    </source>
</reference>
<feature type="repeat" description="Solcar" evidence="9">
    <location>
        <begin position="131"/>
        <end position="217"/>
    </location>
</feature>
<dbReference type="Pfam" id="PF00153">
    <property type="entry name" value="Mito_carr"/>
    <property type="match status" value="1"/>
</dbReference>
<sequence>MVGRDGGQTHNSQAHNSSVVGFATASTRAITSQVFTFYLRVPVKLFRPTRIDYMALPRALSPSYQAKPWNLFTHSGPALIAQAVKMHGWSFIPHNILPPLVANSAVGLALYTSYLTSLAVMTPKADNGRHHSFSQTLIAGGIAGSVQSLAAAPIDAIVTRFSVQDVIDSRQTVLRYGLTKLREIGITGVFSGFAISLVKEALSYSLYFSTFETVKGSWYRKYKKVFHKDADKTNDVEDNKRRRSYVYPSFVLLAGMLSAVSLQVAHHPLGKIQKLHLIQLEALDMKNRQTHIPAWKLYMHGYYKTFKHIDRLRIKEAGGSWFRWLYSGFWRSTLLAAPSTSIGLIVFEIMRLRYSDGEEPPALTYEDYDEVLQP</sequence>
<dbReference type="GO" id="GO:0031966">
    <property type="term" value="C:mitochondrial membrane"/>
    <property type="evidence" value="ECO:0007669"/>
    <property type="project" value="UniProtKB-SubCell"/>
</dbReference>
<name>A0A060TAR6_BLAAD</name>
<evidence type="ECO:0000256" key="3">
    <source>
        <dbReference type="ARBA" id="ARBA00022448"/>
    </source>
</evidence>
<dbReference type="AlphaFoldDB" id="A0A060TAR6"/>
<gene>
    <name evidence="11" type="ORF">GNLVRS02_ARAD1B02838g</name>
</gene>
<keyword evidence="3 10" id="KW-0813">Transport</keyword>
<keyword evidence="7" id="KW-0496">Mitochondrion</keyword>
<evidence type="ECO:0000256" key="2">
    <source>
        <dbReference type="ARBA" id="ARBA00006375"/>
    </source>
</evidence>
<dbReference type="PROSITE" id="PS50920">
    <property type="entry name" value="SOLCAR"/>
    <property type="match status" value="1"/>
</dbReference>
<dbReference type="InterPro" id="IPR050567">
    <property type="entry name" value="Mitochondrial_Carrier"/>
</dbReference>
<evidence type="ECO:0000256" key="9">
    <source>
        <dbReference type="PROSITE-ProRule" id="PRU00282"/>
    </source>
</evidence>
<dbReference type="SUPFAM" id="SSF103506">
    <property type="entry name" value="Mitochondrial carrier"/>
    <property type="match status" value="1"/>
</dbReference>
<evidence type="ECO:0000256" key="8">
    <source>
        <dbReference type="ARBA" id="ARBA00023136"/>
    </source>
</evidence>
<dbReference type="PANTHER" id="PTHR45624:SF26">
    <property type="entry name" value="CARRIER PROTEIN, PUTATIVE (AFU_ORTHOLOGUE AFUA_1G07710)-RELATED"/>
    <property type="match status" value="1"/>
</dbReference>
<keyword evidence="8 9" id="KW-0472">Membrane</keyword>
<dbReference type="PANTHER" id="PTHR45624">
    <property type="entry name" value="MITOCHONDRIAL BASIC AMINO ACIDS TRANSPORTER-RELATED"/>
    <property type="match status" value="1"/>
</dbReference>
<dbReference type="GO" id="GO:0022857">
    <property type="term" value="F:transmembrane transporter activity"/>
    <property type="evidence" value="ECO:0007669"/>
    <property type="project" value="TreeGrafter"/>
</dbReference>
<keyword evidence="4 9" id="KW-0812">Transmembrane</keyword>
<accession>A0A060TAR6</accession>
<dbReference type="InterPro" id="IPR018108">
    <property type="entry name" value="MCP_transmembrane"/>
</dbReference>
<dbReference type="Gene3D" id="1.50.40.10">
    <property type="entry name" value="Mitochondrial carrier domain"/>
    <property type="match status" value="1"/>
</dbReference>
<reference evidence="11" key="1">
    <citation type="submission" date="2014-02" db="EMBL/GenBank/DDBJ databases">
        <authorList>
            <person name="Genoscope - CEA"/>
        </authorList>
    </citation>
    <scope>NUCLEOTIDE SEQUENCE</scope>
    <source>
        <strain evidence="11">LS3</strain>
    </source>
</reference>
<evidence type="ECO:0000256" key="4">
    <source>
        <dbReference type="ARBA" id="ARBA00022692"/>
    </source>
</evidence>
<dbReference type="PhylomeDB" id="A0A060TAR6"/>
<evidence type="ECO:0000313" key="11">
    <source>
        <dbReference type="EMBL" id="CDP35992.1"/>
    </source>
</evidence>